<evidence type="ECO:0000313" key="1">
    <source>
        <dbReference type="EMBL" id="EPP21133.1"/>
    </source>
</evidence>
<proteinExistence type="predicted"/>
<organism evidence="1 2">
    <name type="scientific">Vibrio fluvialis PG41</name>
    <dbReference type="NCBI Taxonomy" id="1336752"/>
    <lineage>
        <taxon>Bacteria</taxon>
        <taxon>Pseudomonadati</taxon>
        <taxon>Pseudomonadota</taxon>
        <taxon>Gammaproteobacteria</taxon>
        <taxon>Vibrionales</taxon>
        <taxon>Vibrionaceae</taxon>
        <taxon>Vibrio</taxon>
    </lineage>
</organism>
<dbReference type="EMBL" id="ASXS01000015">
    <property type="protein sequence ID" value="EPP21133.1"/>
    <property type="molecule type" value="Genomic_DNA"/>
</dbReference>
<reference evidence="1 2" key="1">
    <citation type="journal article" date="2013" name="Gut Pathog.">
        <title>Evidence of a new metabolic capacity in an emerging diarrheal pathogen: lessons from the draft genomes of Vibrio fluvialis strains PG41 and I21563.</title>
        <authorList>
            <person name="Khatri I."/>
            <person name="Mahajan S."/>
            <person name="Dureja C."/>
            <person name="Subramanian S."/>
            <person name="Raychaudhuri S."/>
        </authorList>
    </citation>
    <scope>NUCLEOTIDE SEQUENCE [LARGE SCALE GENOMIC DNA]</scope>
    <source>
        <strain evidence="1 2">PG41</strain>
    </source>
</reference>
<dbReference type="PATRIC" id="fig|1336752.4.peg.3411"/>
<evidence type="ECO:0000313" key="2">
    <source>
        <dbReference type="Proteomes" id="UP000014854"/>
    </source>
</evidence>
<dbReference type="AlphaFoldDB" id="S7HZH6"/>
<accession>S7HZH6</accession>
<gene>
    <name evidence="1" type="ORF">L910_1561</name>
</gene>
<sequence>MSHSISVIYNFVDRKLKATVCIINTSNAKTSEQYLYCIKPYVLKAWSKNGIVYF</sequence>
<name>S7HZH6_VIBFL</name>
<protein>
    <submittedName>
        <fullName evidence="1">Uncharacterized protein</fullName>
    </submittedName>
</protein>
<dbReference type="Proteomes" id="UP000014854">
    <property type="component" value="Unassembled WGS sequence"/>
</dbReference>
<comment type="caution">
    <text evidence="1">The sequence shown here is derived from an EMBL/GenBank/DDBJ whole genome shotgun (WGS) entry which is preliminary data.</text>
</comment>